<dbReference type="EC" id="5.6.2.4" evidence="8"/>
<dbReference type="SUPFAM" id="SSF52540">
    <property type="entry name" value="P-loop containing nucleoside triphosphate hydrolases"/>
    <property type="match status" value="1"/>
</dbReference>
<keyword evidence="6" id="KW-0413">Isomerase</keyword>
<feature type="compositionally biased region" description="Basic and acidic residues" evidence="10">
    <location>
        <begin position="37"/>
        <end position="53"/>
    </location>
</feature>
<dbReference type="InterPro" id="IPR050615">
    <property type="entry name" value="ATP-dep_DNA_Helicase"/>
</dbReference>
<keyword evidence="2" id="KW-0547">Nucleotide-binding</keyword>
<dbReference type="InterPro" id="IPR027417">
    <property type="entry name" value="P-loop_NTPase"/>
</dbReference>
<evidence type="ECO:0000256" key="1">
    <source>
        <dbReference type="ARBA" id="ARBA00006637"/>
    </source>
</evidence>
<evidence type="ECO:0000256" key="9">
    <source>
        <dbReference type="ARBA" id="ARBA00048988"/>
    </source>
</evidence>
<dbReference type="Gene3D" id="3.40.1170.30">
    <property type="match status" value="1"/>
</dbReference>
<dbReference type="Proteomes" id="UP000019678">
    <property type="component" value="Unassembled WGS sequence"/>
</dbReference>
<reference evidence="13 14" key="1">
    <citation type="submission" date="2013-05" db="EMBL/GenBank/DDBJ databases">
        <title>Genome assembly of Chondromyces apiculatus DSM 436.</title>
        <authorList>
            <person name="Sharma G."/>
            <person name="Khatri I."/>
            <person name="Kaur C."/>
            <person name="Mayilraj S."/>
            <person name="Subramanian S."/>
        </authorList>
    </citation>
    <scope>NUCLEOTIDE SEQUENCE [LARGE SCALE GENOMIC DNA]</scope>
    <source>
        <strain evidence="13 14">DSM 436</strain>
    </source>
</reference>
<dbReference type="Pfam" id="PF04851">
    <property type="entry name" value="ResIII"/>
    <property type="match status" value="1"/>
</dbReference>
<evidence type="ECO:0000256" key="2">
    <source>
        <dbReference type="ARBA" id="ARBA00022741"/>
    </source>
</evidence>
<evidence type="ECO:0000256" key="5">
    <source>
        <dbReference type="ARBA" id="ARBA00022840"/>
    </source>
</evidence>
<dbReference type="PROSITE" id="PS51194">
    <property type="entry name" value="HELICASE_CTER"/>
    <property type="match status" value="1"/>
</dbReference>
<keyword evidence="4 13" id="KW-0347">Helicase</keyword>
<dbReference type="STRING" id="1192034.CAP_4733"/>
<organism evidence="13 14">
    <name type="scientific">Chondromyces apiculatus DSM 436</name>
    <dbReference type="NCBI Taxonomy" id="1192034"/>
    <lineage>
        <taxon>Bacteria</taxon>
        <taxon>Pseudomonadati</taxon>
        <taxon>Myxococcota</taxon>
        <taxon>Polyangia</taxon>
        <taxon>Polyangiales</taxon>
        <taxon>Polyangiaceae</taxon>
        <taxon>Chondromyces</taxon>
    </lineage>
</organism>
<dbReference type="CDD" id="cd18789">
    <property type="entry name" value="SF2_C_XPB"/>
    <property type="match status" value="1"/>
</dbReference>
<evidence type="ECO:0000256" key="10">
    <source>
        <dbReference type="SAM" id="MobiDB-lite"/>
    </source>
</evidence>
<feature type="region of interest" description="Disordered" evidence="10">
    <location>
        <begin position="1"/>
        <end position="83"/>
    </location>
</feature>
<evidence type="ECO:0000256" key="6">
    <source>
        <dbReference type="ARBA" id="ARBA00023235"/>
    </source>
</evidence>
<protein>
    <recommendedName>
        <fullName evidence="8">DNA 3'-5' helicase</fullName>
        <ecNumber evidence="8">5.6.2.4</ecNumber>
    </recommendedName>
</protein>
<gene>
    <name evidence="13" type="ORF">CAP_4733</name>
</gene>
<dbReference type="GO" id="GO:0043138">
    <property type="term" value="F:3'-5' DNA helicase activity"/>
    <property type="evidence" value="ECO:0007669"/>
    <property type="project" value="UniProtKB-EC"/>
</dbReference>
<evidence type="ECO:0000256" key="7">
    <source>
        <dbReference type="ARBA" id="ARBA00034617"/>
    </source>
</evidence>
<feature type="compositionally biased region" description="Low complexity" evidence="10">
    <location>
        <begin position="61"/>
        <end position="75"/>
    </location>
</feature>
<evidence type="ECO:0000256" key="3">
    <source>
        <dbReference type="ARBA" id="ARBA00022801"/>
    </source>
</evidence>
<comment type="catalytic activity">
    <reaction evidence="9">
        <text>ATP + H2O = ADP + phosphate + H(+)</text>
        <dbReference type="Rhea" id="RHEA:13065"/>
        <dbReference type="ChEBI" id="CHEBI:15377"/>
        <dbReference type="ChEBI" id="CHEBI:15378"/>
        <dbReference type="ChEBI" id="CHEBI:30616"/>
        <dbReference type="ChEBI" id="CHEBI:43474"/>
        <dbReference type="ChEBI" id="CHEBI:456216"/>
        <dbReference type="EC" id="5.6.2.4"/>
    </reaction>
</comment>
<proteinExistence type="inferred from homology"/>
<dbReference type="PANTHER" id="PTHR11274">
    <property type="entry name" value="RAD25/XP-B DNA REPAIR HELICASE"/>
    <property type="match status" value="1"/>
</dbReference>
<dbReference type="Pfam" id="PF16203">
    <property type="entry name" value="ERCC3_RAD25_C"/>
    <property type="match status" value="1"/>
</dbReference>
<dbReference type="Gene3D" id="3.40.50.300">
    <property type="entry name" value="P-loop containing nucleotide triphosphate hydrolases"/>
    <property type="match status" value="2"/>
</dbReference>
<dbReference type="eggNOG" id="COG1061">
    <property type="taxonomic scope" value="Bacteria"/>
</dbReference>
<dbReference type="SMART" id="SM00487">
    <property type="entry name" value="DEXDc"/>
    <property type="match status" value="1"/>
</dbReference>
<dbReference type="InterPro" id="IPR014001">
    <property type="entry name" value="Helicase_ATP-bd"/>
</dbReference>
<sequence>MRDPAVDGALAPPSLTVRFHGGTLRIEGPAAPTLHTPRAEHTEHTERTERTECVEEEPAEATHQATDAAPADASAEPPPLPASCRWDDRERVWRLPAIDYAELVLRLRAAGVPFVDAARRYAVLNLTPRARHDPFPYQRGALTAWGRSRFRGVVVLPTGAGKTFVAALAIADRQRSALVVVPTLDLLNQWYDALSTAFGVPVGIVGGGYHEVQDLTVTTYDSAHQHMDRLGDRFGLVIFDECHHLPSPSYALAARMCLAPFRLGLTATPERTDGKGYDDLVGPVVFRKDITELSGEYLAAYEVIRLDVPLGVEERAAYDAARATYIGFLRAHAIRMPEGWGQFLMLSSQSDAGRRAFEAYRRQRMLALCAPGKLEVLEKLLHAHRNDRTIVFTEDNATVYEISRRFLLPAITHQTKLKERSAVLAGFNEGAFTAVVTSKVLNEGVNVPEANVAIVLSGSGSVREHVQRLGRILRRGEDKTAVLYELVAAGTSEERVSDKRRDHVAYQ</sequence>
<dbReference type="GO" id="GO:0005524">
    <property type="term" value="F:ATP binding"/>
    <property type="evidence" value="ECO:0007669"/>
    <property type="project" value="UniProtKB-KW"/>
</dbReference>
<evidence type="ECO:0000256" key="4">
    <source>
        <dbReference type="ARBA" id="ARBA00022806"/>
    </source>
</evidence>
<dbReference type="AlphaFoldDB" id="A0A017T6Q1"/>
<dbReference type="PANTHER" id="PTHR11274:SF0">
    <property type="entry name" value="GENERAL TRANSCRIPTION AND DNA REPAIR FACTOR IIH HELICASE SUBUNIT XPB"/>
    <property type="match status" value="1"/>
</dbReference>
<keyword evidence="3" id="KW-0378">Hydrolase</keyword>
<dbReference type="CDD" id="cd17926">
    <property type="entry name" value="DEXHc_RE"/>
    <property type="match status" value="1"/>
</dbReference>
<dbReference type="SMART" id="SM00490">
    <property type="entry name" value="HELICc"/>
    <property type="match status" value="1"/>
</dbReference>
<comment type="catalytic activity">
    <reaction evidence="7">
        <text>Couples ATP hydrolysis with the unwinding of duplex DNA by translocating in the 3'-5' direction.</text>
        <dbReference type="EC" id="5.6.2.4"/>
    </reaction>
</comment>
<dbReference type="PROSITE" id="PS51192">
    <property type="entry name" value="HELICASE_ATP_BIND_1"/>
    <property type="match status" value="1"/>
</dbReference>
<evidence type="ECO:0000259" key="12">
    <source>
        <dbReference type="PROSITE" id="PS51194"/>
    </source>
</evidence>
<dbReference type="InterPro" id="IPR032438">
    <property type="entry name" value="ERCC3_RAD25_C"/>
</dbReference>
<dbReference type="OrthoDB" id="9804086at2"/>
<feature type="domain" description="Helicase C-terminal" evidence="12">
    <location>
        <begin position="376"/>
        <end position="507"/>
    </location>
</feature>
<evidence type="ECO:0000259" key="11">
    <source>
        <dbReference type="PROSITE" id="PS51192"/>
    </source>
</evidence>
<comment type="caution">
    <text evidence="13">The sequence shown here is derived from an EMBL/GenBank/DDBJ whole genome shotgun (WGS) entry which is preliminary data.</text>
</comment>
<name>A0A017T6Q1_9BACT</name>
<dbReference type="EMBL" id="ASRX01000037">
    <property type="protein sequence ID" value="EYF04256.1"/>
    <property type="molecule type" value="Genomic_DNA"/>
</dbReference>
<feature type="domain" description="Helicase ATP-binding" evidence="11">
    <location>
        <begin position="143"/>
        <end position="287"/>
    </location>
</feature>
<dbReference type="Pfam" id="PF18458">
    <property type="entry name" value="XPB_DRD"/>
    <property type="match status" value="1"/>
</dbReference>
<evidence type="ECO:0000313" key="14">
    <source>
        <dbReference type="Proteomes" id="UP000019678"/>
    </source>
</evidence>
<dbReference type="GO" id="GO:0016787">
    <property type="term" value="F:hydrolase activity"/>
    <property type="evidence" value="ECO:0007669"/>
    <property type="project" value="UniProtKB-KW"/>
</dbReference>
<comment type="similarity">
    <text evidence="1">Belongs to the helicase family. RAD25/XPB subfamily.</text>
</comment>
<evidence type="ECO:0000313" key="13">
    <source>
        <dbReference type="EMBL" id="EYF04256.1"/>
    </source>
</evidence>
<evidence type="ECO:0000256" key="8">
    <source>
        <dbReference type="ARBA" id="ARBA00034808"/>
    </source>
</evidence>
<dbReference type="GO" id="GO:0003677">
    <property type="term" value="F:DNA binding"/>
    <property type="evidence" value="ECO:0007669"/>
    <property type="project" value="InterPro"/>
</dbReference>
<keyword evidence="5" id="KW-0067">ATP-binding</keyword>
<dbReference type="InterPro" id="IPR001650">
    <property type="entry name" value="Helicase_C-like"/>
</dbReference>
<dbReference type="RefSeq" id="WP_044244601.1">
    <property type="nucleotide sequence ID" value="NZ_ASRX01000037.1"/>
</dbReference>
<keyword evidence="14" id="KW-1185">Reference proteome</keyword>
<dbReference type="InterPro" id="IPR040699">
    <property type="entry name" value="XPB_DRD"/>
</dbReference>
<accession>A0A017T6Q1</accession>
<dbReference type="InterPro" id="IPR006935">
    <property type="entry name" value="Helicase/UvrB_N"/>
</dbReference>